<dbReference type="EMBL" id="CP062229">
    <property type="protein sequence ID" value="UVC12751.1"/>
    <property type="molecule type" value="Genomic_DNA"/>
</dbReference>
<dbReference type="SUPFAM" id="SSF46689">
    <property type="entry name" value="Homeodomain-like"/>
    <property type="match status" value="1"/>
</dbReference>
<protein>
    <submittedName>
        <fullName evidence="2">IS630 family transposase</fullName>
    </submittedName>
</protein>
<evidence type="ECO:0000313" key="3">
    <source>
        <dbReference type="EMBL" id="UVC13237.1"/>
    </source>
</evidence>
<dbReference type="PANTHER" id="PTHR46564:SF1">
    <property type="entry name" value="TRANSPOSASE"/>
    <property type="match status" value="1"/>
</dbReference>
<accession>A0ABY5QNM5</accession>
<feature type="domain" description="Tc1-like transposase DDE" evidence="1">
    <location>
        <begin position="146"/>
        <end position="285"/>
    </location>
</feature>
<keyword evidence="4" id="KW-1185">Reference proteome</keyword>
<dbReference type="InterPro" id="IPR036388">
    <property type="entry name" value="WH-like_DNA-bd_sf"/>
</dbReference>
<name>A0ABY5QNM5_9HYPH</name>
<dbReference type="InterPro" id="IPR036397">
    <property type="entry name" value="RNaseH_sf"/>
</dbReference>
<sequence>MGKPYSMDLRTRVVASVEQEGLSRRQAAERYGVGISTVIRWVRRLRETNKLTPGKMGGHRPKKIAGEHREWLLRRCRAAEFTLRGLVAELGDHGLKVDYRSVWEFVHAEKLSPQKKTLIASEQDRPDVARRRAQWVKYQDRIDPSRLVFIDETWTKTNMAPLRGWAPRGERIKAKVPHGHWKTMTFLAALRHDRVDAPWLIDGPINGERFQLYVDAVLVPTLKPGDIVIMDNLGSHKGKAVRRAIRSAGARLFLLPKYSPDLNPIEKFFAKLKHWLRKAAKRTVETVCDAIGQILGTVTSTECRNYFIEAGYAPT</sequence>
<dbReference type="InterPro" id="IPR047655">
    <property type="entry name" value="Transpos_IS630-like"/>
</dbReference>
<organism evidence="2 4">
    <name type="scientific">Mesorhizobium onobrychidis</name>
    <dbReference type="NCBI Taxonomy" id="2775404"/>
    <lineage>
        <taxon>Bacteria</taxon>
        <taxon>Pseudomonadati</taxon>
        <taxon>Pseudomonadota</taxon>
        <taxon>Alphaproteobacteria</taxon>
        <taxon>Hyphomicrobiales</taxon>
        <taxon>Phyllobacteriaceae</taxon>
        <taxon>Mesorhizobium</taxon>
    </lineage>
</organism>
<dbReference type="InterPro" id="IPR038717">
    <property type="entry name" value="Tc1-like_DDE_dom"/>
</dbReference>
<dbReference type="Proteomes" id="UP001058098">
    <property type="component" value="Chromosome"/>
</dbReference>
<dbReference type="PANTHER" id="PTHR46564">
    <property type="entry name" value="TRANSPOSASE"/>
    <property type="match status" value="1"/>
</dbReference>
<dbReference type="Gene3D" id="3.30.420.10">
    <property type="entry name" value="Ribonuclease H-like superfamily/Ribonuclease H"/>
    <property type="match status" value="1"/>
</dbReference>
<reference evidence="2" key="1">
    <citation type="submission" date="2020-09" db="EMBL/GenBank/DDBJ databases">
        <title>Rhizobia associated with sainfoin plants.</title>
        <authorList>
            <person name="Asharfi S."/>
            <person name="Kuzmanovic N."/>
            <person name="Bunk B."/>
            <person name="Sproeer C."/>
            <person name="Becker M."/>
            <person name="Thuenen T."/>
        </authorList>
    </citation>
    <scope>NUCLEOTIDE SEQUENCE</scope>
    <source>
        <strain evidence="2">OM4</strain>
    </source>
</reference>
<evidence type="ECO:0000313" key="2">
    <source>
        <dbReference type="EMBL" id="UVC12751.1"/>
    </source>
</evidence>
<dbReference type="Pfam" id="PF13384">
    <property type="entry name" value="HTH_23"/>
    <property type="match status" value="1"/>
</dbReference>
<gene>
    <name evidence="2" type="ORF">IHQ72_18375</name>
    <name evidence="3" type="ORF">IHQ72_21110</name>
</gene>
<dbReference type="EMBL" id="CP062229">
    <property type="protein sequence ID" value="UVC13237.1"/>
    <property type="molecule type" value="Genomic_DNA"/>
</dbReference>
<dbReference type="InterPro" id="IPR009057">
    <property type="entry name" value="Homeodomain-like_sf"/>
</dbReference>
<evidence type="ECO:0000259" key="1">
    <source>
        <dbReference type="Pfam" id="PF13358"/>
    </source>
</evidence>
<proteinExistence type="predicted"/>
<evidence type="ECO:0000313" key="4">
    <source>
        <dbReference type="Proteomes" id="UP001058098"/>
    </source>
</evidence>
<dbReference type="NCBIfam" id="NF033545">
    <property type="entry name" value="transpos_IS630"/>
    <property type="match status" value="1"/>
</dbReference>
<dbReference type="Pfam" id="PF13358">
    <property type="entry name" value="DDE_3"/>
    <property type="match status" value="1"/>
</dbReference>
<dbReference type="Gene3D" id="1.10.10.10">
    <property type="entry name" value="Winged helix-like DNA-binding domain superfamily/Winged helix DNA-binding domain"/>
    <property type="match status" value="1"/>
</dbReference>